<dbReference type="Pfam" id="PF01066">
    <property type="entry name" value="CDP-OH_P_transf"/>
    <property type="match status" value="1"/>
</dbReference>
<dbReference type="InterPro" id="IPR000462">
    <property type="entry name" value="CDP-OH_P_trans"/>
</dbReference>
<evidence type="ECO:0000256" key="14">
    <source>
        <dbReference type="ARBA" id="ARBA00032361"/>
    </source>
</evidence>
<evidence type="ECO:0000256" key="4">
    <source>
        <dbReference type="ARBA" id="ARBA00013174"/>
    </source>
</evidence>
<evidence type="ECO:0000256" key="9">
    <source>
        <dbReference type="ARBA" id="ARBA00022989"/>
    </source>
</evidence>
<dbReference type="NCBIfam" id="TIGR00473">
    <property type="entry name" value="pssA"/>
    <property type="match status" value="1"/>
</dbReference>
<dbReference type="Gene3D" id="1.20.120.1760">
    <property type="match status" value="1"/>
</dbReference>
<evidence type="ECO:0000256" key="5">
    <source>
        <dbReference type="ARBA" id="ARBA00017171"/>
    </source>
</evidence>
<dbReference type="Proteomes" id="UP000190105">
    <property type="component" value="Unassembled WGS sequence"/>
</dbReference>
<evidence type="ECO:0000256" key="2">
    <source>
        <dbReference type="ARBA" id="ARBA00004127"/>
    </source>
</evidence>
<evidence type="ECO:0000256" key="16">
    <source>
        <dbReference type="SAM" id="Phobius"/>
    </source>
</evidence>
<comment type="catalytic activity">
    <reaction evidence="1">
        <text>a CDP-1,2-diacyl-sn-glycerol + L-serine = a 1,2-diacyl-sn-glycero-3-phospho-L-serine + CMP + H(+)</text>
        <dbReference type="Rhea" id="RHEA:16913"/>
        <dbReference type="ChEBI" id="CHEBI:15378"/>
        <dbReference type="ChEBI" id="CHEBI:33384"/>
        <dbReference type="ChEBI" id="CHEBI:57262"/>
        <dbReference type="ChEBI" id="CHEBI:58332"/>
        <dbReference type="ChEBI" id="CHEBI:60377"/>
        <dbReference type="EC" id="2.7.8.8"/>
    </reaction>
</comment>
<dbReference type="GO" id="GO:0012505">
    <property type="term" value="C:endomembrane system"/>
    <property type="evidence" value="ECO:0007669"/>
    <property type="project" value="UniProtKB-SubCell"/>
</dbReference>
<dbReference type="AlphaFoldDB" id="A0A1T4X753"/>
<evidence type="ECO:0000256" key="10">
    <source>
        <dbReference type="ARBA" id="ARBA00023098"/>
    </source>
</evidence>
<evidence type="ECO:0000313" key="18">
    <source>
        <dbReference type="Proteomes" id="UP000190105"/>
    </source>
</evidence>
<dbReference type="STRING" id="1147123.SAMN05443428_106155"/>
<dbReference type="EC" id="2.7.8.8" evidence="4"/>
<dbReference type="PANTHER" id="PTHR14269:SF61">
    <property type="entry name" value="CDP-DIACYLGLYCEROL--SERINE O-PHOSPHATIDYLTRANSFERASE"/>
    <property type="match status" value="1"/>
</dbReference>
<name>A0A1T4X753_9CLOT</name>
<dbReference type="GO" id="GO:0003882">
    <property type="term" value="F:CDP-diacylglycerol-serine O-phosphatidyltransferase activity"/>
    <property type="evidence" value="ECO:0007669"/>
    <property type="project" value="UniProtKB-EC"/>
</dbReference>
<keyword evidence="12" id="KW-0594">Phospholipid biosynthesis</keyword>
<keyword evidence="6" id="KW-0444">Lipid biosynthesis</keyword>
<keyword evidence="7 15" id="KW-0808">Transferase</keyword>
<accession>A0A1T4X753</accession>
<evidence type="ECO:0000256" key="15">
    <source>
        <dbReference type="RuleBase" id="RU003750"/>
    </source>
</evidence>
<dbReference type="InterPro" id="IPR048254">
    <property type="entry name" value="CDP_ALCOHOL_P_TRANSF_CS"/>
</dbReference>
<evidence type="ECO:0000313" key="17">
    <source>
        <dbReference type="EMBL" id="SKA85376.1"/>
    </source>
</evidence>
<dbReference type="EMBL" id="FUYH01000006">
    <property type="protein sequence ID" value="SKA85376.1"/>
    <property type="molecule type" value="Genomic_DNA"/>
</dbReference>
<evidence type="ECO:0000256" key="11">
    <source>
        <dbReference type="ARBA" id="ARBA00023136"/>
    </source>
</evidence>
<dbReference type="GO" id="GO:0016020">
    <property type="term" value="C:membrane"/>
    <property type="evidence" value="ECO:0007669"/>
    <property type="project" value="InterPro"/>
</dbReference>
<dbReference type="PROSITE" id="PS00379">
    <property type="entry name" value="CDP_ALCOHOL_P_TRANSF"/>
    <property type="match status" value="1"/>
</dbReference>
<keyword evidence="10" id="KW-0443">Lipid metabolism</keyword>
<reference evidence="18" key="1">
    <citation type="submission" date="2017-02" db="EMBL/GenBank/DDBJ databases">
        <authorList>
            <person name="Varghese N."/>
            <person name="Submissions S."/>
        </authorList>
    </citation>
    <scope>NUCLEOTIDE SEQUENCE [LARGE SCALE GENOMIC DNA]</scope>
    <source>
        <strain evidence="18">USBA 833</strain>
    </source>
</reference>
<comment type="similarity">
    <text evidence="3 15">Belongs to the CDP-alcohol phosphatidyltransferase class-I family.</text>
</comment>
<evidence type="ECO:0000256" key="8">
    <source>
        <dbReference type="ARBA" id="ARBA00022692"/>
    </source>
</evidence>
<evidence type="ECO:0000256" key="1">
    <source>
        <dbReference type="ARBA" id="ARBA00000287"/>
    </source>
</evidence>
<dbReference type="RefSeq" id="WP_078696143.1">
    <property type="nucleotide sequence ID" value="NZ_FUYH01000006.1"/>
</dbReference>
<dbReference type="OrthoDB" id="9777147at2"/>
<comment type="subcellular location">
    <subcellularLocation>
        <location evidence="2">Endomembrane system</location>
        <topology evidence="2">Multi-pass membrane protein</topology>
    </subcellularLocation>
</comment>
<dbReference type="PANTHER" id="PTHR14269">
    <property type="entry name" value="CDP-DIACYLGLYCEROL--GLYCEROL-3-PHOSPHATE 3-PHOSPHATIDYLTRANSFERASE-RELATED"/>
    <property type="match status" value="1"/>
</dbReference>
<keyword evidence="9 16" id="KW-1133">Transmembrane helix</keyword>
<evidence type="ECO:0000256" key="3">
    <source>
        <dbReference type="ARBA" id="ARBA00010441"/>
    </source>
</evidence>
<feature type="transmembrane region" description="Helical" evidence="16">
    <location>
        <begin position="121"/>
        <end position="141"/>
    </location>
</feature>
<gene>
    <name evidence="17" type="ORF">SAMN05443428_106155</name>
</gene>
<feature type="transmembrane region" description="Helical" evidence="16">
    <location>
        <begin position="147"/>
        <end position="166"/>
    </location>
</feature>
<dbReference type="InterPro" id="IPR043130">
    <property type="entry name" value="CDP-OH_PTrfase_TM_dom"/>
</dbReference>
<evidence type="ECO:0000256" key="7">
    <source>
        <dbReference type="ARBA" id="ARBA00022679"/>
    </source>
</evidence>
<evidence type="ECO:0000256" key="6">
    <source>
        <dbReference type="ARBA" id="ARBA00022516"/>
    </source>
</evidence>
<dbReference type="GO" id="GO:0008654">
    <property type="term" value="P:phospholipid biosynthetic process"/>
    <property type="evidence" value="ECO:0007669"/>
    <property type="project" value="UniProtKB-KW"/>
</dbReference>
<keyword evidence="13" id="KW-1208">Phospholipid metabolism</keyword>
<keyword evidence="8 16" id="KW-0812">Transmembrane</keyword>
<dbReference type="InterPro" id="IPR050324">
    <property type="entry name" value="CDP-alcohol_PTase-I"/>
</dbReference>
<sequence length="169" mass="18794">MNFNIIPSLLTFSNLSFGMLSILFTLTNNTKLASLMILLSVIVDRYDGKIARKLDAVTLFGKELDSLSDLVSFGAAPAVLCWNLFLNQFGIIGYIITILYPIAGAYRLARFNVTQFDNVYMGIPITIAGGLVAVDCLINIYFIKHNLFSAVLIVILSYLMISKIKIQKR</sequence>
<protein>
    <recommendedName>
        <fullName evidence="5">CDP-diacylglycerol--serine O-phosphatidyltransferase</fullName>
        <ecNumber evidence="4">2.7.8.8</ecNumber>
    </recommendedName>
    <alternativeName>
        <fullName evidence="14">Phosphatidylserine synthase</fullName>
    </alternativeName>
</protein>
<dbReference type="InterPro" id="IPR004533">
    <property type="entry name" value="CDP-diaglyc--ser_O-PTrfase"/>
</dbReference>
<keyword evidence="18" id="KW-1185">Reference proteome</keyword>
<proteinExistence type="inferred from homology"/>
<feature type="transmembrane region" description="Helical" evidence="16">
    <location>
        <begin position="91"/>
        <end position="109"/>
    </location>
</feature>
<keyword evidence="11 16" id="KW-0472">Membrane</keyword>
<organism evidence="17 18">
    <name type="scientific">Caloramator quimbayensis</name>
    <dbReference type="NCBI Taxonomy" id="1147123"/>
    <lineage>
        <taxon>Bacteria</taxon>
        <taxon>Bacillati</taxon>
        <taxon>Bacillota</taxon>
        <taxon>Clostridia</taxon>
        <taxon>Eubacteriales</taxon>
        <taxon>Clostridiaceae</taxon>
        <taxon>Caloramator</taxon>
    </lineage>
</organism>
<evidence type="ECO:0000256" key="13">
    <source>
        <dbReference type="ARBA" id="ARBA00023264"/>
    </source>
</evidence>
<evidence type="ECO:0000256" key="12">
    <source>
        <dbReference type="ARBA" id="ARBA00023209"/>
    </source>
</evidence>